<evidence type="ECO:0000313" key="3">
    <source>
        <dbReference type="Proteomes" id="UP000191160"/>
    </source>
</evidence>
<gene>
    <name evidence="2" type="ORF">B1202_07745</name>
</gene>
<reference evidence="2 3" key="1">
    <citation type="submission" date="2017-02" db="EMBL/GenBank/DDBJ databases">
        <title>Acinetobacter sp. ANC 4945, whole genome shotgun sequencing project.</title>
        <authorList>
            <person name="Radolfova-Krizova L."/>
            <person name="Al Atrouni A."/>
            <person name="Nemec A."/>
        </authorList>
    </citation>
    <scope>NUCLEOTIDE SEQUENCE [LARGE SCALE GENOMIC DNA]</scope>
    <source>
        <strain evidence="2 3">ANC 4945</strain>
    </source>
</reference>
<organism evidence="2 3">
    <name type="scientific">Acinetobacter amyesii</name>
    <dbReference type="NCBI Taxonomy" id="2942470"/>
    <lineage>
        <taxon>Bacteria</taxon>
        <taxon>Pseudomonadati</taxon>
        <taxon>Pseudomonadota</taxon>
        <taxon>Gammaproteobacteria</taxon>
        <taxon>Moraxellales</taxon>
        <taxon>Moraxellaceae</taxon>
        <taxon>Acinetobacter</taxon>
    </lineage>
</organism>
<dbReference type="Pfam" id="PF05145">
    <property type="entry name" value="AbrB"/>
    <property type="match status" value="1"/>
</dbReference>
<comment type="caution">
    <text evidence="2">The sequence shown here is derived from an EMBL/GenBank/DDBJ whole genome shotgun (WGS) entry which is preliminary data.</text>
</comment>
<dbReference type="PIRSF" id="PIRSF038991">
    <property type="entry name" value="Protein_AbrB"/>
    <property type="match status" value="1"/>
</dbReference>
<dbReference type="InterPro" id="IPR017516">
    <property type="entry name" value="AbrB_dup"/>
</dbReference>
<sequence>MEIIKLNAKGLVCALIGAFIANLLHLPLPWLLGPLLAALFFGCIGQPLACAPHWRKVGQVIIGMVLGLYFTPALVHAISAYWIFIVLGILWSLILGTLIAGLQYRINGLDWATAWFSSAIGSASEMVNIAEHHQAQVDKVVAAHSLRIVALVVLVPIFLAALFDIHWVSLDPHIIDYFGIVQIFLLFAMACLIAQIFQKFKVLNAWVLGPLVMVGFLSFFGVLELKFPTWFTAFGQLCIGWSLGTKFPFSFLKSHKKFIAITTILNLLALGLSILFALFLMYISHANGKILVLGLSPGGIAEMSLMAKALGLAVPIVVAFQLSRLIFVILTTNYFYQLSKKMFFKTTDKP</sequence>
<keyword evidence="1" id="KW-0472">Membrane</keyword>
<feature type="transmembrane region" description="Helical" evidence="1">
    <location>
        <begin position="312"/>
        <end position="336"/>
    </location>
</feature>
<feature type="transmembrane region" description="Helical" evidence="1">
    <location>
        <begin position="203"/>
        <end position="223"/>
    </location>
</feature>
<dbReference type="PANTHER" id="PTHR38457:SF1">
    <property type="entry name" value="REGULATOR ABRB-RELATED"/>
    <property type="match status" value="1"/>
</dbReference>
<evidence type="ECO:0000313" key="2">
    <source>
        <dbReference type="EMBL" id="OOV83525.1"/>
    </source>
</evidence>
<dbReference type="GO" id="GO:0004177">
    <property type="term" value="F:aminopeptidase activity"/>
    <property type="evidence" value="ECO:0007669"/>
    <property type="project" value="UniProtKB-KW"/>
</dbReference>
<feature type="transmembrane region" description="Helical" evidence="1">
    <location>
        <begin position="148"/>
        <end position="168"/>
    </location>
</feature>
<feature type="transmembrane region" description="Helical" evidence="1">
    <location>
        <begin position="57"/>
        <end position="75"/>
    </location>
</feature>
<dbReference type="Proteomes" id="UP000191160">
    <property type="component" value="Unassembled WGS sequence"/>
</dbReference>
<dbReference type="NCBIfam" id="TIGR03082">
    <property type="entry name" value="Gneg_AbrB_dup"/>
    <property type="match status" value="2"/>
</dbReference>
<feature type="transmembrane region" description="Helical" evidence="1">
    <location>
        <begin position="81"/>
        <end position="102"/>
    </location>
</feature>
<feature type="transmembrane region" description="Helical" evidence="1">
    <location>
        <begin position="174"/>
        <end position="196"/>
    </location>
</feature>
<dbReference type="AlphaFoldDB" id="A0A1T1H176"/>
<feature type="transmembrane region" description="Helical" evidence="1">
    <location>
        <begin position="7"/>
        <end position="24"/>
    </location>
</feature>
<keyword evidence="2" id="KW-0378">Hydrolase</keyword>
<dbReference type="InterPro" id="IPR007820">
    <property type="entry name" value="AbrB_fam"/>
</dbReference>
<evidence type="ECO:0000256" key="1">
    <source>
        <dbReference type="SAM" id="Phobius"/>
    </source>
</evidence>
<dbReference type="PANTHER" id="PTHR38457">
    <property type="entry name" value="REGULATOR ABRB-RELATED"/>
    <property type="match status" value="1"/>
</dbReference>
<keyword evidence="2" id="KW-0031">Aminopeptidase</keyword>
<keyword evidence="1" id="KW-0812">Transmembrane</keyword>
<protein>
    <submittedName>
        <fullName evidence="2">Aminopeptidase</fullName>
    </submittedName>
</protein>
<proteinExistence type="predicted"/>
<feature type="transmembrane region" description="Helical" evidence="1">
    <location>
        <begin position="229"/>
        <end position="247"/>
    </location>
</feature>
<dbReference type="RefSeq" id="WP_078189993.1">
    <property type="nucleotide sequence ID" value="NZ_JAMCOZ010000014.1"/>
</dbReference>
<dbReference type="GO" id="GO:0010468">
    <property type="term" value="P:regulation of gene expression"/>
    <property type="evidence" value="ECO:0007669"/>
    <property type="project" value="InterPro"/>
</dbReference>
<keyword evidence="1" id="KW-1133">Transmembrane helix</keyword>
<keyword evidence="3" id="KW-1185">Reference proteome</keyword>
<name>A0A1T1H176_9GAMM</name>
<keyword evidence="2" id="KW-0645">Protease</keyword>
<accession>A0A1T1H176</accession>
<feature type="transmembrane region" description="Helical" evidence="1">
    <location>
        <begin position="30"/>
        <end position="50"/>
    </location>
</feature>
<feature type="transmembrane region" description="Helical" evidence="1">
    <location>
        <begin position="259"/>
        <end position="283"/>
    </location>
</feature>
<dbReference type="GO" id="GO:0016020">
    <property type="term" value="C:membrane"/>
    <property type="evidence" value="ECO:0007669"/>
    <property type="project" value="InterPro"/>
</dbReference>
<dbReference type="EMBL" id="MVKX01000004">
    <property type="protein sequence ID" value="OOV83525.1"/>
    <property type="molecule type" value="Genomic_DNA"/>
</dbReference>